<organism evidence="2 3">
    <name type="scientific">Colocasia esculenta</name>
    <name type="common">Wild taro</name>
    <name type="synonym">Arum esculentum</name>
    <dbReference type="NCBI Taxonomy" id="4460"/>
    <lineage>
        <taxon>Eukaryota</taxon>
        <taxon>Viridiplantae</taxon>
        <taxon>Streptophyta</taxon>
        <taxon>Embryophyta</taxon>
        <taxon>Tracheophyta</taxon>
        <taxon>Spermatophyta</taxon>
        <taxon>Magnoliopsida</taxon>
        <taxon>Liliopsida</taxon>
        <taxon>Araceae</taxon>
        <taxon>Aroideae</taxon>
        <taxon>Colocasieae</taxon>
        <taxon>Colocasia</taxon>
    </lineage>
</organism>
<reference evidence="2" key="1">
    <citation type="submission" date="2017-07" db="EMBL/GenBank/DDBJ databases">
        <title>Taro Niue Genome Assembly and Annotation.</title>
        <authorList>
            <person name="Atibalentja N."/>
            <person name="Keating K."/>
            <person name="Fields C.J."/>
        </authorList>
    </citation>
    <scope>NUCLEOTIDE SEQUENCE</scope>
    <source>
        <strain evidence="2">Niue_2</strain>
        <tissue evidence="2">Leaf</tissue>
    </source>
</reference>
<keyword evidence="3" id="KW-1185">Reference proteome</keyword>
<feature type="domain" description="Aminotransferase-like plant mobile" evidence="1">
    <location>
        <begin position="45"/>
        <end position="199"/>
    </location>
</feature>
<name>A0A843XNG8_COLES</name>
<dbReference type="Proteomes" id="UP000652761">
    <property type="component" value="Unassembled WGS sequence"/>
</dbReference>
<dbReference type="PANTHER" id="PTHR46033:SF8">
    <property type="entry name" value="PROTEIN MAINTENANCE OF MERISTEMS-LIKE"/>
    <property type="match status" value="1"/>
</dbReference>
<proteinExistence type="predicted"/>
<dbReference type="GO" id="GO:0010073">
    <property type="term" value="P:meristem maintenance"/>
    <property type="evidence" value="ECO:0007669"/>
    <property type="project" value="InterPro"/>
</dbReference>
<dbReference type="InterPro" id="IPR019557">
    <property type="entry name" value="AminoTfrase-like_pln_mobile"/>
</dbReference>
<evidence type="ECO:0000313" key="3">
    <source>
        <dbReference type="Proteomes" id="UP000652761"/>
    </source>
</evidence>
<dbReference type="InterPro" id="IPR044824">
    <property type="entry name" value="MAIN-like"/>
</dbReference>
<evidence type="ECO:0000313" key="2">
    <source>
        <dbReference type="EMBL" id="MQM20507.1"/>
    </source>
</evidence>
<comment type="caution">
    <text evidence="2">The sequence shown here is derived from an EMBL/GenBank/DDBJ whole genome shotgun (WGS) entry which is preliminary data.</text>
</comment>
<feature type="non-terminal residue" evidence="2">
    <location>
        <position position="385"/>
    </location>
</feature>
<accession>A0A843XNG8</accession>
<dbReference type="Pfam" id="PF10536">
    <property type="entry name" value="PMD"/>
    <property type="match status" value="1"/>
</dbReference>
<sequence>LLGLEVTRERSSLVVRTRLQASLGVVDAHHQTGKGQAEYMARLTADARAALVEEEGAAAVRDLRCFLILVIEMLILGTRGDPVSCRCLPLLEDLSSVGSNTWGAALLAHLFDSLGTSSRETGVVVFFPLLQVWAYYHLPSLGRGVPRRPGAVPLLQRWRFFRDEQSLRLQGTLIHDALDTVPFGHVEWTPYIGEDDAAQPWVERGRPYFGRDIWLHAFNTVVPLHHRLVVRTLGLHQALVEFPTRQGPWERPGWSFCGIQQETDWTVRVREQFTDWEQRGREVASEATGDEDYFHAYARRYEAQVYKRSRRPFDPDGRIAWLEGVLHSTIHQRDDLQAIVTQLREELDRAQQMVGGVSSSREDPGRSVLEGQLAAAVARAKDALA</sequence>
<protein>
    <recommendedName>
        <fullName evidence="1">Aminotransferase-like plant mobile domain-containing protein</fullName>
    </recommendedName>
</protein>
<dbReference type="EMBL" id="NMUH01009887">
    <property type="protein sequence ID" value="MQM20507.1"/>
    <property type="molecule type" value="Genomic_DNA"/>
</dbReference>
<gene>
    <name evidence="2" type="ORF">Taro_053529</name>
</gene>
<dbReference type="AlphaFoldDB" id="A0A843XNG8"/>
<evidence type="ECO:0000259" key="1">
    <source>
        <dbReference type="Pfam" id="PF10536"/>
    </source>
</evidence>
<dbReference type="PANTHER" id="PTHR46033">
    <property type="entry name" value="PROTEIN MAIN-LIKE 2"/>
    <property type="match status" value="1"/>
</dbReference>